<dbReference type="InterPro" id="IPR043148">
    <property type="entry name" value="TagF_C"/>
</dbReference>
<dbReference type="Pfam" id="PF04464">
    <property type="entry name" value="Glyphos_transf"/>
    <property type="match status" value="1"/>
</dbReference>
<dbReference type="GO" id="GO:0005886">
    <property type="term" value="C:plasma membrane"/>
    <property type="evidence" value="ECO:0007669"/>
    <property type="project" value="UniProtKB-SubCell"/>
</dbReference>
<dbReference type="PANTHER" id="PTHR37316">
    <property type="entry name" value="TEICHOIC ACID GLYCEROL-PHOSPHATE PRIMASE"/>
    <property type="match status" value="1"/>
</dbReference>
<evidence type="ECO:0000256" key="5">
    <source>
        <dbReference type="ARBA" id="ARBA00022944"/>
    </source>
</evidence>
<evidence type="ECO:0000256" key="1">
    <source>
        <dbReference type="ARBA" id="ARBA00004202"/>
    </source>
</evidence>
<dbReference type="InterPro" id="IPR007554">
    <property type="entry name" value="Glycerophosphate_synth"/>
</dbReference>
<reference evidence="8" key="1">
    <citation type="journal article" date="2021" name="PeerJ">
        <title>Extensive microbial diversity within the chicken gut microbiome revealed by metagenomics and culture.</title>
        <authorList>
            <person name="Gilroy R."/>
            <person name="Ravi A."/>
            <person name="Getino M."/>
            <person name="Pursley I."/>
            <person name="Horton D.L."/>
            <person name="Alikhan N.F."/>
            <person name="Baker D."/>
            <person name="Gharbi K."/>
            <person name="Hall N."/>
            <person name="Watson M."/>
            <person name="Adriaenssens E.M."/>
            <person name="Foster-Nyarko E."/>
            <person name="Jarju S."/>
            <person name="Secka A."/>
            <person name="Antonio M."/>
            <person name="Oren A."/>
            <person name="Chaudhuri R.R."/>
            <person name="La Ragione R."/>
            <person name="Hildebrand F."/>
            <person name="Pallen M.J."/>
        </authorList>
    </citation>
    <scope>NUCLEOTIDE SEQUENCE</scope>
    <source>
        <strain evidence="8">CHK192-9172</strain>
    </source>
</reference>
<sequence>MDYQIRIEKLTLKDKTITIKFSGYAKTKSKLARPKWILYFVRGNEDRRIPLVIDTVVYQEGSWYFGGTYEYLLDCLFWKIDKQRQDIQVYLNCQMGDYYEEKISQDLTPEELETDSDSYLFQAEGNTWRISVLSSKKNEHNMYRPGKGIRLYRGFSFVLCLILSPWFFATAALAEKGYVPYASVRARNGRSPKRRIAGDINARIMMLSGYKISPMEAKVTILNWMFWFAKHRKIKTNSVGFISVRRNDLSGNMEFVYEKLKEKGNLDFNVFLPGKEVAQMSLRELHRAAVLCAVSKVIILDEYTSFLYRLDLKPETKVFQLWHACGAFKTFGYTRLGKPGGTVQESPNHKNYDYVTVSSENVRIWYAEGFGIPTSKVYATGVPRTDIFFDEEYKKKTQKAFFEKYPACRGKKIILFAPTFRGNVRKEAYYPMKKFPLDSFLEHISKEYMVIIKHHPFIREKHPVPEKYQDRVLDLSAESELNDLLFITDLIITDYSSLVFEASLLNLPMLFYTFDLQEYIEKRDFYFNYKSFVPGKLCYTFQELVNAVVKKDFEQEKVKTFAEKYFDRLDGNSSQRVADLVCRAVEE</sequence>
<keyword evidence="5" id="KW-0777">Teichoic acid biosynthesis</keyword>
<comment type="similarity">
    <text evidence="2">Belongs to the CDP-glycerol glycerophosphotransferase family.</text>
</comment>
<keyword evidence="7" id="KW-1133">Transmembrane helix</keyword>
<evidence type="ECO:0000256" key="6">
    <source>
        <dbReference type="ARBA" id="ARBA00023136"/>
    </source>
</evidence>
<proteinExistence type="inferred from homology"/>
<evidence type="ECO:0000256" key="7">
    <source>
        <dbReference type="SAM" id="Phobius"/>
    </source>
</evidence>
<dbReference type="Proteomes" id="UP000824024">
    <property type="component" value="Unassembled WGS sequence"/>
</dbReference>
<keyword evidence="6 7" id="KW-0472">Membrane</keyword>
<dbReference type="Gene3D" id="3.40.50.11820">
    <property type="match status" value="1"/>
</dbReference>
<organism evidence="8 9">
    <name type="scientific">Candidatus Eubacterium avistercoris</name>
    <dbReference type="NCBI Taxonomy" id="2838567"/>
    <lineage>
        <taxon>Bacteria</taxon>
        <taxon>Bacillati</taxon>
        <taxon>Bacillota</taxon>
        <taxon>Clostridia</taxon>
        <taxon>Eubacteriales</taxon>
        <taxon>Eubacteriaceae</taxon>
        <taxon>Eubacterium</taxon>
    </lineage>
</organism>
<dbReference type="SUPFAM" id="SSF53756">
    <property type="entry name" value="UDP-Glycosyltransferase/glycogen phosphorylase"/>
    <property type="match status" value="1"/>
</dbReference>
<gene>
    <name evidence="8" type="ORF">IAA08_05740</name>
</gene>
<dbReference type="InterPro" id="IPR051612">
    <property type="entry name" value="Teichoic_Acid_Biosynth"/>
</dbReference>
<evidence type="ECO:0000256" key="3">
    <source>
        <dbReference type="ARBA" id="ARBA00022475"/>
    </source>
</evidence>
<protein>
    <submittedName>
        <fullName evidence="8">CDP-glycerol glycerophosphotransferase family protein</fullName>
    </submittedName>
</protein>
<name>A0A9D2IFI2_9FIRM</name>
<keyword evidence="3" id="KW-1003">Cell membrane</keyword>
<dbReference type="Gene3D" id="3.40.50.12580">
    <property type="match status" value="1"/>
</dbReference>
<evidence type="ECO:0000313" key="9">
    <source>
        <dbReference type="Proteomes" id="UP000824024"/>
    </source>
</evidence>
<dbReference type="EMBL" id="DXCH01000162">
    <property type="protein sequence ID" value="HIZ07419.1"/>
    <property type="molecule type" value="Genomic_DNA"/>
</dbReference>
<dbReference type="GO" id="GO:0047355">
    <property type="term" value="F:CDP-glycerol glycerophosphotransferase activity"/>
    <property type="evidence" value="ECO:0007669"/>
    <property type="project" value="InterPro"/>
</dbReference>
<dbReference type="AlphaFoldDB" id="A0A9D2IFI2"/>
<reference evidence="8" key="2">
    <citation type="submission" date="2021-04" db="EMBL/GenBank/DDBJ databases">
        <authorList>
            <person name="Gilroy R."/>
        </authorList>
    </citation>
    <scope>NUCLEOTIDE SEQUENCE</scope>
    <source>
        <strain evidence="8">CHK192-9172</strain>
    </source>
</reference>
<evidence type="ECO:0000256" key="4">
    <source>
        <dbReference type="ARBA" id="ARBA00022679"/>
    </source>
</evidence>
<keyword evidence="7" id="KW-0812">Transmembrane</keyword>
<accession>A0A9D2IFI2</accession>
<dbReference type="GO" id="GO:0019350">
    <property type="term" value="P:teichoic acid biosynthetic process"/>
    <property type="evidence" value="ECO:0007669"/>
    <property type="project" value="UniProtKB-KW"/>
</dbReference>
<dbReference type="InterPro" id="IPR043149">
    <property type="entry name" value="TagF_N"/>
</dbReference>
<comment type="subcellular location">
    <subcellularLocation>
        <location evidence="1">Cell membrane</location>
        <topology evidence="1">Peripheral membrane protein</topology>
    </subcellularLocation>
</comment>
<dbReference type="PANTHER" id="PTHR37316:SF2">
    <property type="entry name" value="TEICHOIC ACID RIBITOL-PHOSPHATE POLYMERASE TARK"/>
    <property type="match status" value="1"/>
</dbReference>
<evidence type="ECO:0000313" key="8">
    <source>
        <dbReference type="EMBL" id="HIZ07419.1"/>
    </source>
</evidence>
<feature type="transmembrane region" description="Helical" evidence="7">
    <location>
        <begin position="151"/>
        <end position="174"/>
    </location>
</feature>
<keyword evidence="4" id="KW-0808">Transferase</keyword>
<comment type="caution">
    <text evidence="8">The sequence shown here is derived from an EMBL/GenBank/DDBJ whole genome shotgun (WGS) entry which is preliminary data.</text>
</comment>
<evidence type="ECO:0000256" key="2">
    <source>
        <dbReference type="ARBA" id="ARBA00010488"/>
    </source>
</evidence>